<dbReference type="HOGENOM" id="CLU_104758_0_0_1"/>
<accession>I2H9A6</accession>
<feature type="coiled-coil region" evidence="1">
    <location>
        <begin position="67"/>
        <end position="94"/>
    </location>
</feature>
<organism evidence="3 4">
    <name type="scientific">Henningerozyma blattae (strain ATCC 34711 / CBS 6284 / DSM 70876 / NBRC 10599 / NRRL Y-10934 / UCD 77-7)</name>
    <name type="common">Yeast</name>
    <name type="synonym">Tetrapisispora blattae</name>
    <dbReference type="NCBI Taxonomy" id="1071380"/>
    <lineage>
        <taxon>Eukaryota</taxon>
        <taxon>Fungi</taxon>
        <taxon>Dikarya</taxon>
        <taxon>Ascomycota</taxon>
        <taxon>Saccharomycotina</taxon>
        <taxon>Saccharomycetes</taxon>
        <taxon>Saccharomycetales</taxon>
        <taxon>Saccharomycetaceae</taxon>
        <taxon>Henningerozyma</taxon>
    </lineage>
</organism>
<evidence type="ECO:0000256" key="1">
    <source>
        <dbReference type="SAM" id="Coils"/>
    </source>
</evidence>
<evidence type="ECO:0000313" key="4">
    <source>
        <dbReference type="Proteomes" id="UP000002866"/>
    </source>
</evidence>
<keyword evidence="4" id="KW-1185">Reference proteome</keyword>
<dbReference type="EMBL" id="HE806324">
    <property type="protein sequence ID" value="CCH62958.1"/>
    <property type="molecule type" value="Genomic_DNA"/>
</dbReference>
<proteinExistence type="predicted"/>
<evidence type="ECO:0000313" key="3">
    <source>
        <dbReference type="EMBL" id="CCH62958.1"/>
    </source>
</evidence>
<feature type="region of interest" description="Disordered" evidence="2">
    <location>
        <begin position="39"/>
        <end position="60"/>
    </location>
</feature>
<dbReference type="RefSeq" id="XP_004182477.1">
    <property type="nucleotide sequence ID" value="XM_004182429.1"/>
</dbReference>
<feature type="compositionally biased region" description="Low complexity" evidence="2">
    <location>
        <begin position="46"/>
        <end position="58"/>
    </location>
</feature>
<keyword evidence="1" id="KW-0175">Coiled coil</keyword>
<sequence>MSSKDPNTSINHVDLKTIQQRLDELRLELRKKKQCHKLGTTVTLPSSSSSNSISSTPSQKTLWKTKDSKLQKEILQLESEIIELEKYLKEEGDESLLLQSKTVGKEIDEEAKITVANEITDKSKATVAREIDEDSKLTVANEIRDHIHTTVGDEVRGRSNFAVSNGSRVKSSYNRRPKTVAEEISG</sequence>
<protein>
    <submittedName>
        <fullName evidence="3">Uncharacterized protein</fullName>
    </submittedName>
</protein>
<feature type="region of interest" description="Disordered" evidence="2">
    <location>
        <begin position="166"/>
        <end position="186"/>
    </location>
</feature>
<dbReference type="AlphaFoldDB" id="I2H9A6"/>
<name>I2H9A6_HENB6</name>
<dbReference type="Proteomes" id="UP000002866">
    <property type="component" value="Chromosome 9"/>
</dbReference>
<dbReference type="InParanoid" id="I2H9A6"/>
<dbReference type="GeneID" id="14498135"/>
<reference evidence="3 4" key="1">
    <citation type="journal article" date="2011" name="Proc. Natl. Acad. Sci. U.S.A.">
        <title>Evolutionary erosion of yeast sex chromosomes by mating-type switching accidents.</title>
        <authorList>
            <person name="Gordon J.L."/>
            <person name="Armisen D."/>
            <person name="Proux-Wera E."/>
            <person name="Oheigeartaigh S.S."/>
            <person name="Byrne K.P."/>
            <person name="Wolfe K.H."/>
        </authorList>
    </citation>
    <scope>NUCLEOTIDE SEQUENCE [LARGE SCALE GENOMIC DNA]</scope>
    <source>
        <strain evidence="4">ATCC 34711 / CBS 6284 / DSM 70876 / NBRC 10599 / NRRL Y-10934 / UCD 77-7</strain>
    </source>
</reference>
<dbReference type="KEGG" id="tbl:TBLA_0I03020"/>
<evidence type="ECO:0000256" key="2">
    <source>
        <dbReference type="SAM" id="MobiDB-lite"/>
    </source>
</evidence>
<gene>
    <name evidence="3" type="primary">TBLA0I03020</name>
    <name evidence="3" type="ORF">TBLA_0I03020</name>
</gene>